<geneLocation type="plasmid" evidence="6 7">
    <name>p5D_Fsymbiotica-2</name>
</geneLocation>
<dbReference type="GO" id="GO:0003677">
    <property type="term" value="F:DNA binding"/>
    <property type="evidence" value="ECO:0007669"/>
    <property type="project" value="UniProtKB-KW"/>
</dbReference>
<keyword evidence="6" id="KW-0614">Plasmid</keyword>
<dbReference type="GO" id="GO:0004803">
    <property type="term" value="F:transposase activity"/>
    <property type="evidence" value="ECO:0007669"/>
    <property type="project" value="InterPro"/>
</dbReference>
<dbReference type="AlphaFoldDB" id="A0A2Y9CKK1"/>
<name>A0A2Y9CKK1_9GAMM</name>
<dbReference type="InterPro" id="IPR047653">
    <property type="entry name" value="Tn3-like_transpos"/>
</dbReference>
<dbReference type="NCBIfam" id="NF033527">
    <property type="entry name" value="transpos_Tn3"/>
    <property type="match status" value="1"/>
</dbReference>
<evidence type="ECO:0000256" key="2">
    <source>
        <dbReference type="ARBA" id="ARBA00022578"/>
    </source>
</evidence>
<keyword evidence="3" id="KW-0238">DNA-binding</keyword>
<evidence type="ECO:0000256" key="4">
    <source>
        <dbReference type="ARBA" id="ARBA00023172"/>
    </source>
</evidence>
<reference evidence="6 7" key="1">
    <citation type="submission" date="2017-05" db="EMBL/GenBank/DDBJ databases">
        <title>Genome sequence of Candidatus Fukatsuia symbiotica and Candidatus Hamiltonella defensa from Acyrthosiphon pisum strain 5D.</title>
        <authorList>
            <person name="Patel V.A."/>
            <person name="Chevignon G."/>
            <person name="Russell J.A."/>
            <person name="Oliver K.M."/>
        </authorList>
    </citation>
    <scope>NUCLEOTIDE SEQUENCE [LARGE SCALE GENOMIC DNA]</scope>
    <source>
        <strain evidence="6 7">5D</strain>
        <plasmid evidence="6 7">p5D_Fsymbiotica-2</plasmid>
    </source>
</reference>
<keyword evidence="7" id="KW-1185">Reference proteome</keyword>
<sequence length="641" mass="73688">MAEPRLDELAENSLQEMNEHDYYHVIEALSLKLQNRVADILRHIAFDETENQNSTKILTAIQHYQKKAGKIGKEAPVDFLTEKEQTALYDSAGKFRVSLYKVLFYFHTSEALKAGVVSLKPAYKYLSIENYLHPKLHWQVNKSRLLEEAGLTFFTDIDNVIFTLKNKLNDAYHRTNQRINSDKNLHIKFDKKGRMVLATPKVEKMNTQSLSALFDDQKYVSILKILSDVQKLTHYLDCFRHYSVKDKKILPKKSVYYAAILGMGCNIGLSKIANVSKGITEDGLLNFFNWHVSLENIHAANKCILELLSQLSLLRLHQNNPNELHTSSDGRKVGVAVESLNANSSFKYFGSGVGTSLYTFIDEFNRLFYSTAFSSSEREAAYVADGLMHNLSINSSIHSTDTQGYSEAIFGVLHMLGIYFAPRIKGLKKSTLYSFESRKTYEEKGYKILPHRYIDVDLIKSHWDDILRLMVTIKLKETTASQVFKRLSSYSKQHPLYCAIKEFGKVIKSLFILRYIDDVDLRQAVEKQLNRIELSNKFSKAILFGNNQEIQYSGKEEQEMVVGCQRLIQNAIVLWNALYLSQKLATTEDEETRKKMLIIIRNGSTLSWQHVNLHGEYDFTQEIEAEKSLFDMDKILSFKVV</sequence>
<evidence type="ECO:0000313" key="6">
    <source>
        <dbReference type="EMBL" id="AWK15659.1"/>
    </source>
</evidence>
<dbReference type="OrthoDB" id="5292689at2"/>
<feature type="domain" description="Tn3 transposase DDE" evidence="5">
    <location>
        <begin position="225"/>
        <end position="617"/>
    </location>
</feature>
<comment type="similarity">
    <text evidence="1">Belongs to the transposase 7 family.</text>
</comment>
<dbReference type="RefSeq" id="WP_119797959.1">
    <property type="nucleotide sequence ID" value="NZ_CP021661.1"/>
</dbReference>
<dbReference type="KEGG" id="fsm:CCS41_14725"/>
<organism evidence="6 7">
    <name type="scientific">Candidatus Fukatsuia symbiotica</name>
    <dbReference type="NCBI Taxonomy" id="1878942"/>
    <lineage>
        <taxon>Bacteria</taxon>
        <taxon>Pseudomonadati</taxon>
        <taxon>Pseudomonadota</taxon>
        <taxon>Gammaproteobacteria</taxon>
        <taxon>Enterobacterales</taxon>
        <taxon>Yersiniaceae</taxon>
        <taxon>Candidatus Fukatsuia</taxon>
    </lineage>
</organism>
<keyword evidence="4" id="KW-0233">DNA recombination</keyword>
<dbReference type="Pfam" id="PF01526">
    <property type="entry name" value="DDE_Tnp_Tn3"/>
    <property type="match status" value="1"/>
</dbReference>
<dbReference type="Proteomes" id="UP000261875">
    <property type="component" value="Plasmid p5D_Fsymbiotica-2"/>
</dbReference>
<evidence type="ECO:0000256" key="1">
    <source>
        <dbReference type="ARBA" id="ARBA00009402"/>
    </source>
</evidence>
<evidence type="ECO:0000259" key="5">
    <source>
        <dbReference type="Pfam" id="PF01526"/>
    </source>
</evidence>
<keyword evidence="2" id="KW-0815">Transposition</keyword>
<dbReference type="GO" id="GO:0006313">
    <property type="term" value="P:DNA transposition"/>
    <property type="evidence" value="ECO:0007669"/>
    <property type="project" value="InterPro"/>
</dbReference>
<dbReference type="EMBL" id="CP021661">
    <property type="protein sequence ID" value="AWK15659.1"/>
    <property type="molecule type" value="Genomic_DNA"/>
</dbReference>
<accession>A0A2Y9CKK1</accession>
<gene>
    <name evidence="6" type="ORF">CCS41_14725</name>
</gene>
<evidence type="ECO:0000256" key="3">
    <source>
        <dbReference type="ARBA" id="ARBA00023125"/>
    </source>
</evidence>
<evidence type="ECO:0000313" key="7">
    <source>
        <dbReference type="Proteomes" id="UP000261875"/>
    </source>
</evidence>
<dbReference type="InterPro" id="IPR002513">
    <property type="entry name" value="Tn3_Tnp_DDE_dom"/>
</dbReference>
<protein>
    <recommendedName>
        <fullName evidence="5">Tn3 transposase DDE domain-containing protein</fullName>
    </recommendedName>
</protein>
<proteinExistence type="inferred from homology"/>